<gene>
    <name evidence="3" type="ORF">FRIFI_0979</name>
</gene>
<reference evidence="3 4" key="1">
    <citation type="submission" date="2014-09" db="EMBL/GenBank/DDBJ databases">
        <authorList>
            <person name="Hornung B.V."/>
        </authorList>
    </citation>
    <scope>NUCLEOTIDE SEQUENCE [LARGE SCALE GENOMIC DNA]</scope>
    <source>
        <strain evidence="3 4">FRIFI</strain>
    </source>
</reference>
<name>A0A2P2BQB0_9FIRM</name>
<dbReference type="Pfam" id="PF10882">
    <property type="entry name" value="bPH_5"/>
    <property type="match status" value="1"/>
</dbReference>
<dbReference type="Proteomes" id="UP000245695">
    <property type="component" value="Chromosome 1"/>
</dbReference>
<evidence type="ECO:0000259" key="2">
    <source>
        <dbReference type="Pfam" id="PF10882"/>
    </source>
</evidence>
<feature type="transmembrane region" description="Helical" evidence="1">
    <location>
        <begin position="145"/>
        <end position="164"/>
    </location>
</feature>
<accession>A0A2P2BQB0</accession>
<feature type="transmembrane region" description="Helical" evidence="1">
    <location>
        <begin position="170"/>
        <end position="189"/>
    </location>
</feature>
<evidence type="ECO:0000313" key="4">
    <source>
        <dbReference type="Proteomes" id="UP000245695"/>
    </source>
</evidence>
<evidence type="ECO:0000256" key="1">
    <source>
        <dbReference type="SAM" id="Phobius"/>
    </source>
</evidence>
<feature type="transmembrane region" description="Helical" evidence="1">
    <location>
        <begin position="57"/>
        <end position="75"/>
    </location>
</feature>
<feature type="transmembrane region" description="Helical" evidence="1">
    <location>
        <begin position="247"/>
        <end position="269"/>
    </location>
</feature>
<dbReference type="InterPro" id="IPR027783">
    <property type="entry name" value="Bacterial_PH-related"/>
</dbReference>
<dbReference type="AlphaFoldDB" id="A0A2P2BQB0"/>
<evidence type="ECO:0000313" key="3">
    <source>
        <dbReference type="EMBL" id="CEI72519.1"/>
    </source>
</evidence>
<proteinExistence type="predicted"/>
<feature type="domain" description="Bacterial Pleckstrin homology" evidence="2">
    <location>
        <begin position="363"/>
        <end position="444"/>
    </location>
</feature>
<dbReference type="KEGG" id="rhom:FRIFI_0979"/>
<keyword evidence="4" id="KW-1185">Reference proteome</keyword>
<dbReference type="RefSeq" id="WP_166505165.1">
    <property type="nucleotide sequence ID" value="NZ_LN650648.1"/>
</dbReference>
<feature type="transmembrane region" description="Helical" evidence="1">
    <location>
        <begin position="81"/>
        <end position="97"/>
    </location>
</feature>
<feature type="transmembrane region" description="Helical" evidence="1">
    <location>
        <begin position="333"/>
        <end position="354"/>
    </location>
</feature>
<keyword evidence="1" id="KW-0812">Transmembrane</keyword>
<protein>
    <submittedName>
        <fullName evidence="3">Bacterial PH domain</fullName>
    </submittedName>
</protein>
<keyword evidence="1" id="KW-0472">Membrane</keyword>
<dbReference type="EMBL" id="LN650648">
    <property type="protein sequence ID" value="CEI72519.1"/>
    <property type="molecule type" value="Genomic_DNA"/>
</dbReference>
<keyword evidence="1" id="KW-1133">Transmembrane helix</keyword>
<feature type="transmembrane region" description="Helical" evidence="1">
    <location>
        <begin position="221"/>
        <end position="241"/>
    </location>
</feature>
<organism evidence="3 4">
    <name type="scientific">Romboutsia hominis</name>
    <dbReference type="NCBI Taxonomy" id="1507512"/>
    <lineage>
        <taxon>Bacteria</taxon>
        <taxon>Bacillati</taxon>
        <taxon>Bacillota</taxon>
        <taxon>Clostridia</taxon>
        <taxon>Peptostreptococcales</taxon>
        <taxon>Peptostreptococcaceae</taxon>
        <taxon>Romboutsia</taxon>
    </lineage>
</organism>
<feature type="transmembrane region" description="Helical" evidence="1">
    <location>
        <begin position="6"/>
        <end position="25"/>
    </location>
</feature>
<sequence length="464" mass="54681">MKNFILMPAFIMITIVVYFTMKSAAKPRRNILFGVTLPTEALSDDVVLKMIDDYKRIMNIFTLVIILTGLPIAFINKELLSVLYLLTWSLVTAEWLVRQPYIHMNRKLKKLKRDNEWFIGEKRVVSMDTKISRLLKDKMPIPNKYILIPFGISLIPLIISIVKYDEDLKYATFIAVILMAVLALLYFVGFRSSNKLRLKVYSKNSDINYILNKEEKYLNSIAWFITSLTSSIIFLFTYLVIYEVINVSYNVITIIAILGAIVTFVVYIYTNNRIKSLEEELLKIDKEVIYTDDDEYWIDGYKYYNENDYNSKVNPRFGFNTYTYNLATKKGKISYYSGFIIYAVIFIPLFFNLLSMELTNHKINISSESISIDYPYYDYEFSVNDIEDIKLVDEVSFKLRTNGIGTDEYCRGNFRSREYGKCRVYIYNNSKPYIIVKLKNNYFIYNEKTKDETMDIYHRLIEKL</sequence>